<sequence>MVVREGSNTLLRLFGWVREGSGAIVRLRRQVWFIVSGWVAQRSTAGGGASLATMPFDDSSPPVRHACDGTQIFWGRIYVF</sequence>
<dbReference type="AlphaFoldDB" id="W9RTM1"/>
<dbReference type="EMBL" id="KE345620">
    <property type="protein sequence ID" value="EXC09703.1"/>
    <property type="molecule type" value="Genomic_DNA"/>
</dbReference>
<name>W9RTM1_9ROSA</name>
<accession>W9RTM1</accession>
<protein>
    <submittedName>
        <fullName evidence="1">Uncharacterized protein</fullName>
    </submittedName>
</protein>
<evidence type="ECO:0000313" key="1">
    <source>
        <dbReference type="EMBL" id="EXC09703.1"/>
    </source>
</evidence>
<reference evidence="2" key="1">
    <citation type="submission" date="2013-01" db="EMBL/GenBank/DDBJ databases">
        <title>Draft Genome Sequence of a Mulberry Tree, Morus notabilis C.K. Schneid.</title>
        <authorList>
            <person name="He N."/>
            <person name="Zhao S."/>
        </authorList>
    </citation>
    <scope>NUCLEOTIDE SEQUENCE</scope>
</reference>
<keyword evidence="2" id="KW-1185">Reference proteome</keyword>
<organism evidence="1 2">
    <name type="scientific">Morus notabilis</name>
    <dbReference type="NCBI Taxonomy" id="981085"/>
    <lineage>
        <taxon>Eukaryota</taxon>
        <taxon>Viridiplantae</taxon>
        <taxon>Streptophyta</taxon>
        <taxon>Embryophyta</taxon>
        <taxon>Tracheophyta</taxon>
        <taxon>Spermatophyta</taxon>
        <taxon>Magnoliopsida</taxon>
        <taxon>eudicotyledons</taxon>
        <taxon>Gunneridae</taxon>
        <taxon>Pentapetalae</taxon>
        <taxon>rosids</taxon>
        <taxon>fabids</taxon>
        <taxon>Rosales</taxon>
        <taxon>Moraceae</taxon>
        <taxon>Moreae</taxon>
        <taxon>Morus</taxon>
    </lineage>
</organism>
<evidence type="ECO:0000313" key="2">
    <source>
        <dbReference type="Proteomes" id="UP000030645"/>
    </source>
</evidence>
<dbReference type="Proteomes" id="UP000030645">
    <property type="component" value="Unassembled WGS sequence"/>
</dbReference>
<gene>
    <name evidence="1" type="ORF">L484_019800</name>
</gene>
<proteinExistence type="predicted"/>